<keyword evidence="2" id="KW-1185">Reference proteome</keyword>
<dbReference type="RefSeq" id="WP_343132181.1">
    <property type="nucleotide sequence ID" value="NZ_JBCITK010000002.1"/>
</dbReference>
<dbReference type="Proteomes" id="UP001418796">
    <property type="component" value="Unassembled WGS sequence"/>
</dbReference>
<proteinExistence type="predicted"/>
<sequence length="127" mass="15142">MSVMVIEEKQYVELASFLAAEGKTYEESKKIVQSLYNLNIKNYNKRYDDHCETELLDFKQYVPLIAPEEALRIIESIHYNLIDYGKQIDVETLDLSNEIIEYIKKEYSNYMTARRKKFTLYGDKDLY</sequence>
<accession>A0ABU9VQR4</accession>
<organism evidence="1 2">
    <name type="scientific">Alkalicoccobacillus gibsonii</name>
    <dbReference type="NCBI Taxonomy" id="79881"/>
    <lineage>
        <taxon>Bacteria</taxon>
        <taxon>Bacillati</taxon>
        <taxon>Bacillota</taxon>
        <taxon>Bacilli</taxon>
        <taxon>Bacillales</taxon>
        <taxon>Bacillaceae</taxon>
        <taxon>Alkalicoccobacillus</taxon>
    </lineage>
</organism>
<gene>
    <name evidence="1" type="ORF">MKY91_20320</name>
</gene>
<reference evidence="1 2" key="1">
    <citation type="submission" date="2024-03" db="EMBL/GenBank/DDBJ databases">
        <title>Bacilli Hybrid Assemblies.</title>
        <authorList>
            <person name="Kovac J."/>
        </authorList>
    </citation>
    <scope>NUCLEOTIDE SEQUENCE [LARGE SCALE GENOMIC DNA]</scope>
    <source>
        <strain evidence="1 2">FSL R7-0666</strain>
    </source>
</reference>
<protein>
    <submittedName>
        <fullName evidence="1">Uncharacterized protein</fullName>
    </submittedName>
</protein>
<dbReference type="EMBL" id="JBCITK010000002">
    <property type="protein sequence ID" value="MEN0645513.1"/>
    <property type="molecule type" value="Genomic_DNA"/>
</dbReference>
<comment type="caution">
    <text evidence="1">The sequence shown here is derived from an EMBL/GenBank/DDBJ whole genome shotgun (WGS) entry which is preliminary data.</text>
</comment>
<evidence type="ECO:0000313" key="2">
    <source>
        <dbReference type="Proteomes" id="UP001418796"/>
    </source>
</evidence>
<evidence type="ECO:0000313" key="1">
    <source>
        <dbReference type="EMBL" id="MEN0645513.1"/>
    </source>
</evidence>
<name>A0ABU9VQR4_9BACI</name>